<dbReference type="AlphaFoldDB" id="A0A6A7ACE1"/>
<keyword evidence="2" id="KW-1185">Reference proteome</keyword>
<reference evidence="1" key="1">
    <citation type="journal article" date="2020" name="Stud. Mycol.">
        <title>101 Dothideomycetes genomes: a test case for predicting lifestyles and emergence of pathogens.</title>
        <authorList>
            <person name="Haridas S."/>
            <person name="Albert R."/>
            <person name="Binder M."/>
            <person name="Bloem J."/>
            <person name="Labutti K."/>
            <person name="Salamov A."/>
            <person name="Andreopoulos B."/>
            <person name="Baker S."/>
            <person name="Barry K."/>
            <person name="Bills G."/>
            <person name="Bluhm B."/>
            <person name="Cannon C."/>
            <person name="Castanera R."/>
            <person name="Culley D."/>
            <person name="Daum C."/>
            <person name="Ezra D."/>
            <person name="Gonzalez J."/>
            <person name="Henrissat B."/>
            <person name="Kuo A."/>
            <person name="Liang C."/>
            <person name="Lipzen A."/>
            <person name="Lutzoni F."/>
            <person name="Magnuson J."/>
            <person name="Mondo S."/>
            <person name="Nolan M."/>
            <person name="Ohm R."/>
            <person name="Pangilinan J."/>
            <person name="Park H.-J."/>
            <person name="Ramirez L."/>
            <person name="Alfaro M."/>
            <person name="Sun H."/>
            <person name="Tritt A."/>
            <person name="Yoshinaga Y."/>
            <person name="Zwiers L.-H."/>
            <person name="Turgeon B."/>
            <person name="Goodwin S."/>
            <person name="Spatafora J."/>
            <person name="Crous P."/>
            <person name="Grigoriev I."/>
        </authorList>
    </citation>
    <scope>NUCLEOTIDE SEQUENCE</scope>
    <source>
        <strain evidence="1">CBS 113818</strain>
    </source>
</reference>
<evidence type="ECO:0000313" key="1">
    <source>
        <dbReference type="EMBL" id="KAF2830378.1"/>
    </source>
</evidence>
<protein>
    <submittedName>
        <fullName evidence="1">Uncharacterized protein</fullName>
    </submittedName>
</protein>
<proteinExistence type="predicted"/>
<dbReference type="Proteomes" id="UP000799424">
    <property type="component" value="Unassembled WGS sequence"/>
</dbReference>
<name>A0A6A7ACE1_9PLEO</name>
<organism evidence="1 2">
    <name type="scientific">Ophiobolus disseminans</name>
    <dbReference type="NCBI Taxonomy" id="1469910"/>
    <lineage>
        <taxon>Eukaryota</taxon>
        <taxon>Fungi</taxon>
        <taxon>Dikarya</taxon>
        <taxon>Ascomycota</taxon>
        <taxon>Pezizomycotina</taxon>
        <taxon>Dothideomycetes</taxon>
        <taxon>Pleosporomycetidae</taxon>
        <taxon>Pleosporales</taxon>
        <taxon>Pleosporineae</taxon>
        <taxon>Phaeosphaeriaceae</taxon>
        <taxon>Ophiobolus</taxon>
    </lineage>
</organism>
<dbReference type="OrthoDB" id="5335493at2759"/>
<gene>
    <name evidence="1" type="ORF">CC86DRAFT_402422</name>
</gene>
<evidence type="ECO:0000313" key="2">
    <source>
        <dbReference type="Proteomes" id="UP000799424"/>
    </source>
</evidence>
<dbReference type="EMBL" id="MU006219">
    <property type="protein sequence ID" value="KAF2830378.1"/>
    <property type="molecule type" value="Genomic_DNA"/>
</dbReference>
<sequence length="403" mass="47030">MLDMETLENRMRHLPLENVFVVRMYPPPPTKMHTKRREYRYELVGPPLQDDPVLRAIHATIRAMGECDMWISGAGIFVQNLSHGPPLWPPTSNNEDCNIKLYAWNRMECEFPSVLPVSIKDRHLHSPLRSERILVKVKGKWTSLPKWLEAETDTCWYSDNAILTQRKWWMRNSKYFPLMELPKELRISIYRHILGTIRPHTVVENGIKDARIFTFLGVTLFPQVDIDNSASSGHILRTVPTLTTLEIKFPNPYHKRIRQADVWYHLDRDLRAGRLGNGNADDFKDKRQHACYKTTVDWIVTFIFPHIKHIPNVLFIGAIESSVANKWSYMLNKEYLERNQDHRTHKFDTEEAIKEICNIPEQALPPVCTCPLSCTGLQHFRCGISDLDNWAFDKHDECHGRAI</sequence>
<accession>A0A6A7ACE1</accession>